<protein>
    <submittedName>
        <fullName evidence="1">Uncharacterized protein</fullName>
    </submittedName>
</protein>
<sequence>MEVQMNHPQEEIQVYKNDFISGIVMLTKKLFML</sequence>
<gene>
    <name evidence="1" type="ORF">SAMN05421636_101467</name>
</gene>
<name>A0A1G6WZY3_9FLAO</name>
<reference evidence="1 2" key="1">
    <citation type="submission" date="2016-10" db="EMBL/GenBank/DDBJ databases">
        <authorList>
            <person name="de Groot N.N."/>
        </authorList>
    </citation>
    <scope>NUCLEOTIDE SEQUENCE [LARGE SCALE GENOMIC DNA]</scope>
    <source>
        <strain evidence="1 2">DSM 23421</strain>
    </source>
</reference>
<dbReference type="Proteomes" id="UP000199109">
    <property type="component" value="Unassembled WGS sequence"/>
</dbReference>
<proteinExistence type="predicted"/>
<accession>A0A1G6WZY3</accession>
<organism evidence="1 2">
    <name type="scientific">Pricia antarctica</name>
    <dbReference type="NCBI Taxonomy" id="641691"/>
    <lineage>
        <taxon>Bacteria</taxon>
        <taxon>Pseudomonadati</taxon>
        <taxon>Bacteroidota</taxon>
        <taxon>Flavobacteriia</taxon>
        <taxon>Flavobacteriales</taxon>
        <taxon>Flavobacteriaceae</taxon>
        <taxon>Pricia</taxon>
    </lineage>
</organism>
<evidence type="ECO:0000313" key="2">
    <source>
        <dbReference type="Proteomes" id="UP000199109"/>
    </source>
</evidence>
<dbReference type="EMBL" id="FNAO01000001">
    <property type="protein sequence ID" value="SDD70737.1"/>
    <property type="molecule type" value="Genomic_DNA"/>
</dbReference>
<keyword evidence="2" id="KW-1185">Reference proteome</keyword>
<evidence type="ECO:0000313" key="1">
    <source>
        <dbReference type="EMBL" id="SDD70737.1"/>
    </source>
</evidence>
<dbReference type="AlphaFoldDB" id="A0A1G6WZY3"/>